<dbReference type="PANTHER" id="PTHR45749:SF37">
    <property type="entry name" value="OS05G0311600 PROTEIN"/>
    <property type="match status" value="1"/>
</dbReference>
<dbReference type="Proteomes" id="UP001159363">
    <property type="component" value="Chromosome 13"/>
</dbReference>
<reference evidence="3 4" key="1">
    <citation type="submission" date="2023-02" db="EMBL/GenBank/DDBJ databases">
        <title>LHISI_Scaffold_Assembly.</title>
        <authorList>
            <person name="Stuart O.P."/>
            <person name="Cleave R."/>
            <person name="Magrath M.J.L."/>
            <person name="Mikheyev A.S."/>
        </authorList>
    </citation>
    <scope>NUCLEOTIDE SEQUENCE [LARGE SCALE GENOMIC DNA]</scope>
    <source>
        <strain evidence="3">Daus_M_001</strain>
        <tissue evidence="3">Leg muscle</tissue>
    </source>
</reference>
<protein>
    <recommendedName>
        <fullName evidence="2">TTF-type domain-containing protein</fullName>
    </recommendedName>
</protein>
<evidence type="ECO:0000259" key="2">
    <source>
        <dbReference type="SMART" id="SM00597"/>
    </source>
</evidence>
<accession>A0ABQ9G8M2</accession>
<dbReference type="PANTHER" id="PTHR45749">
    <property type="match status" value="1"/>
</dbReference>
<organism evidence="3 4">
    <name type="scientific">Dryococelus australis</name>
    <dbReference type="NCBI Taxonomy" id="614101"/>
    <lineage>
        <taxon>Eukaryota</taxon>
        <taxon>Metazoa</taxon>
        <taxon>Ecdysozoa</taxon>
        <taxon>Arthropoda</taxon>
        <taxon>Hexapoda</taxon>
        <taxon>Insecta</taxon>
        <taxon>Pterygota</taxon>
        <taxon>Neoptera</taxon>
        <taxon>Polyneoptera</taxon>
        <taxon>Phasmatodea</taxon>
        <taxon>Verophasmatodea</taxon>
        <taxon>Anareolatae</taxon>
        <taxon>Phasmatidae</taxon>
        <taxon>Eurycanthinae</taxon>
        <taxon>Dryococelus</taxon>
    </lineage>
</organism>
<dbReference type="SMART" id="SM00597">
    <property type="entry name" value="ZnF_TTF"/>
    <property type="match status" value="1"/>
</dbReference>
<gene>
    <name evidence="3" type="ORF">PR048_030314</name>
</gene>
<evidence type="ECO:0000313" key="4">
    <source>
        <dbReference type="Proteomes" id="UP001159363"/>
    </source>
</evidence>
<dbReference type="EMBL" id="JARBHB010000014">
    <property type="protein sequence ID" value="KAJ8868774.1"/>
    <property type="molecule type" value="Genomic_DNA"/>
</dbReference>
<dbReference type="InterPro" id="IPR006580">
    <property type="entry name" value="Znf_TTF"/>
</dbReference>
<sequence>MTENRADKLNTSEEINAFFCKSPIMEQIQSPVRYSIDTRARQSFVCPAWILAQNFPVNEFIRRKGGVGSNGPGLGIRVLYQTGRTSQAEIKNVSITLLSSAQGRVRDAGSASVPLQTDSVDVIRLPFGNNDQSCVVSSDIHTSVKWLAVLKRTSSRNVCQRTRESLALQEPTWFNSYLLLGALEIDLYPSLLAADDSVKQDWLSEGERFRSMTTLALLVVISTPDIAADGYSSAASLASMELKKPTSLEKLMGACPTGWIMLLWNAIVAFICMIHDTSHYATTPRTEETAQELVAHMLKLIVSTKITAQSKQFHKNAAENIPLRRRDVGSQTIIASSSESKGWGKQEIPEKTRRREASSGHNFRVRKSGCVRAGNRIRLSSVGGERFSRWFIVTTATVKSLRWLRNINYSQAGLTTIRRTRQSVIRMFLHPSIKSDSQQSVVRHTFCPTKFQRDNLTFTVYKRQRPTLYNRTTRLGLPRAAVLSYGTREARGFSTSAKYCCSSNRIEITARLQKENAQEDGRPVRVGSKPPIRTCVCLPRCWGHVGAKDYSTVLPSRRIGFDSRRGHYEIIDCGNHTGRCLWSTVFSRGSSVFSTLAFRRCSILTSLHPHRISRPRRPPPSKKQWSLEDEPPPGGALGSSPTQSATSSNDNTFSKEGCITVSDTLVSAVGVCSSSGPSSIEIINKRDPVLGPALAIAHVKEGSFQPIDLIFPVRDGMKFRPEWYKKFPWLEYSPLNNRARCFVCRAFYQPETKTKADDAFTLGGFSKWKKAVSVFEKHQKGSSRMSNNVKLASLKESDKSGTVAEKVRVQYSEDVKGSDESTESKSKINFLELTELLSKNSNLIKQFYVERQKNFQYTSATFQNELLSIIGEQIKLHIGNKITLKSLCRLYKKFHGLTLKVVDKPMNALLKSMEDFNFVFDLLLLRRVLTTARSSGGMKERGKWDCPEKGRRTKAILATFLTPGRLHRESNPDRLGGRNSLLRPAVRDEYAKQRADVGQRHAGRVVFPRQAFAERIPQRWVRPIADNRLPGTASGTMIKNKTRMDVQSFFGWCLTRSRKNTTAQSLPKVAGVLQRTEYRCRIIIGGFDAWDSVDGPPKAGIA</sequence>
<evidence type="ECO:0000256" key="1">
    <source>
        <dbReference type="SAM" id="MobiDB-lite"/>
    </source>
</evidence>
<name>A0ABQ9G8M2_9NEOP</name>
<feature type="region of interest" description="Disordered" evidence="1">
    <location>
        <begin position="610"/>
        <end position="651"/>
    </location>
</feature>
<comment type="caution">
    <text evidence="3">The sequence shown here is derived from an EMBL/GenBank/DDBJ whole genome shotgun (WGS) entry which is preliminary data.</text>
</comment>
<feature type="compositionally biased region" description="Basic residues" evidence="1">
    <location>
        <begin position="610"/>
        <end position="620"/>
    </location>
</feature>
<keyword evidence="4" id="KW-1185">Reference proteome</keyword>
<feature type="compositionally biased region" description="Polar residues" evidence="1">
    <location>
        <begin position="639"/>
        <end position="651"/>
    </location>
</feature>
<proteinExistence type="predicted"/>
<evidence type="ECO:0000313" key="3">
    <source>
        <dbReference type="EMBL" id="KAJ8868774.1"/>
    </source>
</evidence>
<feature type="domain" description="TTF-type" evidence="2">
    <location>
        <begin position="715"/>
        <end position="804"/>
    </location>
</feature>